<evidence type="ECO:0000313" key="2">
    <source>
        <dbReference type="EMBL" id="KAF9730305.1"/>
    </source>
</evidence>
<organism evidence="2 3">
    <name type="scientific">Paraphaeosphaeria minitans</name>
    <dbReference type="NCBI Taxonomy" id="565426"/>
    <lineage>
        <taxon>Eukaryota</taxon>
        <taxon>Fungi</taxon>
        <taxon>Dikarya</taxon>
        <taxon>Ascomycota</taxon>
        <taxon>Pezizomycotina</taxon>
        <taxon>Dothideomycetes</taxon>
        <taxon>Pleosporomycetidae</taxon>
        <taxon>Pleosporales</taxon>
        <taxon>Massarineae</taxon>
        <taxon>Didymosphaeriaceae</taxon>
        <taxon>Paraphaeosphaeria</taxon>
    </lineage>
</organism>
<dbReference type="EMBL" id="WJXW01000015">
    <property type="protein sequence ID" value="KAF9730305.1"/>
    <property type="molecule type" value="Genomic_DNA"/>
</dbReference>
<dbReference type="Proteomes" id="UP000756921">
    <property type="component" value="Unassembled WGS sequence"/>
</dbReference>
<name>A0A9P6G8C0_9PLEO</name>
<reference evidence="2" key="1">
    <citation type="journal article" date="2020" name="Mol. Plant Microbe Interact.">
        <title>Genome Sequence of the Biocontrol Agent Coniothyrium minitans strain Conio (IMI 134523).</title>
        <authorList>
            <person name="Patel D."/>
            <person name="Shittu T.A."/>
            <person name="Baroncelli R."/>
            <person name="Muthumeenakshi S."/>
            <person name="Osborne T.H."/>
            <person name="Janganan T.K."/>
            <person name="Sreenivasaprasad S."/>
        </authorList>
    </citation>
    <scope>NUCLEOTIDE SEQUENCE</scope>
    <source>
        <strain evidence="2">Conio</strain>
    </source>
</reference>
<proteinExistence type="predicted"/>
<evidence type="ECO:0000313" key="3">
    <source>
        <dbReference type="Proteomes" id="UP000756921"/>
    </source>
</evidence>
<gene>
    <name evidence="2" type="ORF">PMIN01_12238</name>
</gene>
<evidence type="ECO:0000256" key="1">
    <source>
        <dbReference type="SAM" id="MobiDB-lite"/>
    </source>
</evidence>
<comment type="caution">
    <text evidence="2">The sequence shown here is derived from an EMBL/GenBank/DDBJ whole genome shotgun (WGS) entry which is preliminary data.</text>
</comment>
<protein>
    <submittedName>
        <fullName evidence="2">Uncharacterized protein</fullName>
    </submittedName>
</protein>
<dbReference type="AlphaFoldDB" id="A0A9P6G8C0"/>
<feature type="region of interest" description="Disordered" evidence="1">
    <location>
        <begin position="67"/>
        <end position="86"/>
    </location>
</feature>
<accession>A0A9P6G8C0</accession>
<keyword evidence="3" id="KW-1185">Reference proteome</keyword>
<sequence>MTVPLSGSGAQSLKATLPRECKVTSYKSYFAESSAGPDDLLIEGSSIEESEDDDDLLFIDLDELGESEEEYVPHDSSEDDSCSTNSDTYYDLDDDLDDWYDLSGLYARLWEDTDDDAAAEGNLEHAEEDEGEKELVSHLLI</sequence>